<dbReference type="Gene3D" id="2.30.40.10">
    <property type="entry name" value="Urease, subunit C, domain 1"/>
    <property type="match status" value="1"/>
</dbReference>
<dbReference type="SUPFAM" id="SSF51556">
    <property type="entry name" value="Metallo-dependent hydrolases"/>
    <property type="match status" value="1"/>
</dbReference>
<dbReference type="InterPro" id="IPR050287">
    <property type="entry name" value="MTA/SAH_deaminase"/>
</dbReference>
<sequence length="508" mass="54570">MTATGTLFTDVLVWDADAPGGTTGPTDVLVRGQRIAAVGRVDRTEVDPGTRVVEGHGHHLLVPGLVNAHFHSPANHLKGSLPSLPLELFMLFESPVTPELRATPREAYLRTALGALEMLRGGTTCVQDDAFLMPSPEPDVIDAVLSAYRDCGIRARVALDQPTLPEADKLPYLADVLDAAQLALLREPAPASEQRLLESYDHLVRTWHGAADGRLRAAVSVSAPQRVSPEYFGSLDDLSRSHDLPLYAHMLETRAQRVLATEQPRFAGRSLVRWTADLGLLSERMNVIHAVWVDEDDIELLAASGAVVAHNPVSNLRLGSGVMPFRALRRAGVPVCLGVDEAICGDAVDMWGVVRTAGLVHTISGLPDEEWPSAHEVLDCLWRGGAQAVRQPDELGGVRPGMLADLALLDLHGLAFTPLNDVPGQLVYCASGQDVVLTMVDGAVVVDDGAVTTVDEAALLAEARELFAVKRPLVEAARQEAAAWLPAYRAMARRAAAAEVGMSRWVGR</sequence>
<dbReference type="AlphaFoldDB" id="A0A4Q7NRK6"/>
<feature type="domain" description="Amidohydrolase-related" evidence="2">
    <location>
        <begin position="61"/>
        <end position="445"/>
    </location>
</feature>
<dbReference type="PANTHER" id="PTHR43794">
    <property type="entry name" value="AMINOHYDROLASE SSNA-RELATED"/>
    <property type="match status" value="1"/>
</dbReference>
<dbReference type="Pfam" id="PF01979">
    <property type="entry name" value="Amidohydro_1"/>
    <property type="match status" value="1"/>
</dbReference>
<dbReference type="RefSeq" id="WP_130492272.1">
    <property type="nucleotide sequence ID" value="NZ_SGXD01000002.1"/>
</dbReference>
<dbReference type="PANTHER" id="PTHR43794:SF11">
    <property type="entry name" value="AMIDOHYDROLASE-RELATED DOMAIN-CONTAINING PROTEIN"/>
    <property type="match status" value="1"/>
</dbReference>
<evidence type="ECO:0000313" key="3">
    <source>
        <dbReference type="EMBL" id="RZS89706.1"/>
    </source>
</evidence>
<dbReference type="SUPFAM" id="SSF51338">
    <property type="entry name" value="Composite domain of metallo-dependent hydrolases"/>
    <property type="match status" value="2"/>
</dbReference>
<evidence type="ECO:0000313" key="4">
    <source>
        <dbReference type="Proteomes" id="UP000293638"/>
    </source>
</evidence>
<evidence type="ECO:0000259" key="2">
    <source>
        <dbReference type="Pfam" id="PF01979"/>
    </source>
</evidence>
<dbReference type="InterPro" id="IPR032466">
    <property type="entry name" value="Metal_Hydrolase"/>
</dbReference>
<keyword evidence="1" id="KW-0378">Hydrolase</keyword>
<dbReference type="Gene3D" id="3.20.20.140">
    <property type="entry name" value="Metal-dependent hydrolases"/>
    <property type="match status" value="1"/>
</dbReference>
<dbReference type="OrthoDB" id="3189065at2"/>
<evidence type="ECO:0000256" key="1">
    <source>
        <dbReference type="ARBA" id="ARBA00022801"/>
    </source>
</evidence>
<gene>
    <name evidence="3" type="ORF">EV189_1479</name>
</gene>
<dbReference type="EMBL" id="SGXD01000002">
    <property type="protein sequence ID" value="RZS89706.1"/>
    <property type="molecule type" value="Genomic_DNA"/>
</dbReference>
<name>A0A4Q7NRK6_9ACTN</name>
<protein>
    <submittedName>
        <fullName evidence="3">Guanine deaminase/5-methylthioadenosine/S-adenosylhomocysteine deaminase</fullName>
    </submittedName>
</protein>
<dbReference type="Proteomes" id="UP000293638">
    <property type="component" value="Unassembled WGS sequence"/>
</dbReference>
<keyword evidence="4" id="KW-1185">Reference proteome</keyword>
<dbReference type="GO" id="GO:0016810">
    <property type="term" value="F:hydrolase activity, acting on carbon-nitrogen (but not peptide) bonds"/>
    <property type="evidence" value="ECO:0007669"/>
    <property type="project" value="InterPro"/>
</dbReference>
<organism evidence="3 4">
    <name type="scientific">Motilibacter rhizosphaerae</name>
    <dbReference type="NCBI Taxonomy" id="598652"/>
    <lineage>
        <taxon>Bacteria</taxon>
        <taxon>Bacillati</taxon>
        <taxon>Actinomycetota</taxon>
        <taxon>Actinomycetes</taxon>
        <taxon>Motilibacterales</taxon>
        <taxon>Motilibacteraceae</taxon>
        <taxon>Motilibacter</taxon>
    </lineage>
</organism>
<proteinExistence type="predicted"/>
<dbReference type="InterPro" id="IPR011059">
    <property type="entry name" value="Metal-dep_hydrolase_composite"/>
</dbReference>
<accession>A0A4Q7NRK6</accession>
<comment type="caution">
    <text evidence="3">The sequence shown here is derived from an EMBL/GenBank/DDBJ whole genome shotgun (WGS) entry which is preliminary data.</text>
</comment>
<reference evidence="3 4" key="1">
    <citation type="submission" date="2019-02" db="EMBL/GenBank/DDBJ databases">
        <title>Genomic Encyclopedia of Type Strains, Phase IV (KMG-IV): sequencing the most valuable type-strain genomes for metagenomic binning, comparative biology and taxonomic classification.</title>
        <authorList>
            <person name="Goeker M."/>
        </authorList>
    </citation>
    <scope>NUCLEOTIDE SEQUENCE [LARGE SCALE GENOMIC DNA]</scope>
    <source>
        <strain evidence="3 4">DSM 45622</strain>
    </source>
</reference>
<dbReference type="InterPro" id="IPR006680">
    <property type="entry name" value="Amidohydro-rel"/>
</dbReference>